<protein>
    <submittedName>
        <fullName evidence="2">Uncharacterized protein</fullName>
    </submittedName>
</protein>
<dbReference type="RefSeq" id="XP_062725386.1">
    <property type="nucleotide sequence ID" value="XM_062866499.1"/>
</dbReference>
<reference evidence="2" key="2">
    <citation type="submission" date="2023-06" db="EMBL/GenBank/DDBJ databases">
        <authorList>
            <consortium name="Lawrence Berkeley National Laboratory"/>
            <person name="Mondo S.J."/>
            <person name="Hensen N."/>
            <person name="Bonometti L."/>
            <person name="Westerberg I."/>
            <person name="Brannstrom I.O."/>
            <person name="Guillou S."/>
            <person name="Cros-Aarteil S."/>
            <person name="Calhoun S."/>
            <person name="Haridas S."/>
            <person name="Kuo A."/>
            <person name="Pangilinan J."/>
            <person name="Riley R."/>
            <person name="Labutti K."/>
            <person name="Andreopoulos B."/>
            <person name="Lipzen A."/>
            <person name="Chen C."/>
            <person name="Yanf M."/>
            <person name="Daum C."/>
            <person name="Ng V."/>
            <person name="Clum A."/>
            <person name="Steindorff A."/>
            <person name="Ohm R."/>
            <person name="Martin F."/>
            <person name="Silar P."/>
            <person name="Natvig D."/>
            <person name="Lalanne C."/>
            <person name="Gautier V."/>
            <person name="Ament-Velasquez S.L."/>
            <person name="Kruys A."/>
            <person name="Hutchinson M.I."/>
            <person name="Powell A.J."/>
            <person name="Barry K."/>
            <person name="Miller A.N."/>
            <person name="Grigoriev I.V."/>
            <person name="Debuchy R."/>
            <person name="Gladieux P."/>
            <person name="Thoren M.H."/>
            <person name="Johannesson H."/>
        </authorList>
    </citation>
    <scope>NUCLEOTIDE SEQUENCE</scope>
    <source>
        <strain evidence="2">CBS 333.67</strain>
    </source>
</reference>
<feature type="compositionally biased region" description="Basic and acidic residues" evidence="1">
    <location>
        <begin position="33"/>
        <end position="43"/>
    </location>
</feature>
<feature type="compositionally biased region" description="Polar residues" evidence="1">
    <location>
        <begin position="7"/>
        <end position="20"/>
    </location>
</feature>
<feature type="region of interest" description="Disordered" evidence="1">
    <location>
        <begin position="435"/>
        <end position="510"/>
    </location>
</feature>
<feature type="compositionally biased region" description="Polar residues" evidence="1">
    <location>
        <begin position="224"/>
        <end position="235"/>
    </location>
</feature>
<proteinExistence type="predicted"/>
<evidence type="ECO:0000256" key="1">
    <source>
        <dbReference type="SAM" id="MobiDB-lite"/>
    </source>
</evidence>
<feature type="region of interest" description="Disordered" evidence="1">
    <location>
        <begin position="141"/>
        <end position="160"/>
    </location>
</feature>
<dbReference type="Proteomes" id="UP001273166">
    <property type="component" value="Unassembled WGS sequence"/>
</dbReference>
<feature type="compositionally biased region" description="Low complexity" evidence="1">
    <location>
        <begin position="446"/>
        <end position="458"/>
    </location>
</feature>
<evidence type="ECO:0000313" key="3">
    <source>
        <dbReference type="Proteomes" id="UP001273166"/>
    </source>
</evidence>
<reference evidence="2" key="1">
    <citation type="journal article" date="2023" name="Mol. Phylogenet. Evol.">
        <title>Genome-scale phylogeny and comparative genomics of the fungal order Sordariales.</title>
        <authorList>
            <person name="Hensen N."/>
            <person name="Bonometti L."/>
            <person name="Westerberg I."/>
            <person name="Brannstrom I.O."/>
            <person name="Guillou S."/>
            <person name="Cros-Aarteil S."/>
            <person name="Calhoun S."/>
            <person name="Haridas S."/>
            <person name="Kuo A."/>
            <person name="Mondo S."/>
            <person name="Pangilinan J."/>
            <person name="Riley R."/>
            <person name="LaButti K."/>
            <person name="Andreopoulos B."/>
            <person name="Lipzen A."/>
            <person name="Chen C."/>
            <person name="Yan M."/>
            <person name="Daum C."/>
            <person name="Ng V."/>
            <person name="Clum A."/>
            <person name="Steindorff A."/>
            <person name="Ohm R.A."/>
            <person name="Martin F."/>
            <person name="Silar P."/>
            <person name="Natvig D.O."/>
            <person name="Lalanne C."/>
            <person name="Gautier V."/>
            <person name="Ament-Velasquez S.L."/>
            <person name="Kruys A."/>
            <person name="Hutchinson M.I."/>
            <person name="Powell A.J."/>
            <person name="Barry K."/>
            <person name="Miller A.N."/>
            <person name="Grigoriev I.V."/>
            <person name="Debuchy R."/>
            <person name="Gladieux P."/>
            <person name="Hiltunen Thoren M."/>
            <person name="Johannesson H."/>
        </authorList>
    </citation>
    <scope>NUCLEOTIDE SEQUENCE</scope>
    <source>
        <strain evidence="2">CBS 333.67</strain>
    </source>
</reference>
<feature type="compositionally biased region" description="Polar residues" evidence="1">
    <location>
        <begin position="462"/>
        <end position="474"/>
    </location>
</feature>
<feature type="region of interest" description="Disordered" evidence="1">
    <location>
        <begin position="1"/>
        <end position="43"/>
    </location>
</feature>
<gene>
    <name evidence="2" type="ORF">B0T15DRAFT_488323</name>
</gene>
<feature type="region of interest" description="Disordered" evidence="1">
    <location>
        <begin position="337"/>
        <end position="392"/>
    </location>
</feature>
<evidence type="ECO:0000313" key="2">
    <source>
        <dbReference type="EMBL" id="KAK3309606.1"/>
    </source>
</evidence>
<dbReference type="EMBL" id="JAUDZG010000001">
    <property type="protein sequence ID" value="KAK3309606.1"/>
    <property type="molecule type" value="Genomic_DNA"/>
</dbReference>
<dbReference type="GeneID" id="87885328"/>
<feature type="compositionally biased region" description="Low complexity" evidence="1">
    <location>
        <begin position="608"/>
        <end position="623"/>
    </location>
</feature>
<sequence>MVLPQSADVSSSTLALSRTGSPSLQPLSPPPPREVEKYEKRALPPVPLKRDSIVSNFSKEVDEALATPDPVDTPEGSIVPFIYCPPLSPRAAPEDGDAEFVEDIDYPTDSKPGRGDLKLATGDLSGAATASVISPKVAKILGVGNPRKNTPSGHESPEKVKRLVGFELACEGGKAQHKQHRSEQYGQLHGEVSPLSNASSPYEHDGPRTAVSDVDAEAEVGGRQFSSAPSPSDLSNPERLHRHSTGSSPFPSPLRIVKPVRPSRSPHRKGTETPGACFQGDMDSGAWSGRPTPSDRPNSDLYHEAAKQLAMEDALAAQRAKQNAARQLTIQQLLQEDRESSAGGYHRSRSTPTQLPALPHQYQPSLADTRPSRSTERLQPIWRPPNAQQDCPRAVSASTFGRLTPRFHVQERSALPYLSPEPGPRSVFEFDSDDHGAGTVGTPETGGSIPLSIPSSGGDCPNSASRPRHTSSSMMAKVFRRISASPTTPTPPVPNNTPLEASFPRSSCRPHYRTDTFPSIPTMYSHSSFSTNNNIINNKKIKAKPSMSALASAAAAKTNDIVSAAAEFIANKSSMSMGMGVGGKERQRQRLKSSIRVLPDGRQVMAPGSFASASCSSSSFPGPDTGTALVNAPPPPPGSGRSRGGGGGGDGGDGVRGRMGSVPAPSAAPVMSPDFDYAGMHAAGREMSPGRPGLGYSQTAGGSNVDLGYIPMGRESPSLRTGSGSGNGGEKSARSSPVPDRGRG</sequence>
<dbReference type="AlphaFoldDB" id="A0AAJ0H0J4"/>
<feature type="compositionally biased region" description="Low complexity" evidence="1">
    <location>
        <begin position="658"/>
        <end position="673"/>
    </location>
</feature>
<organism evidence="2 3">
    <name type="scientific">Chaetomium strumarium</name>
    <dbReference type="NCBI Taxonomy" id="1170767"/>
    <lineage>
        <taxon>Eukaryota</taxon>
        <taxon>Fungi</taxon>
        <taxon>Dikarya</taxon>
        <taxon>Ascomycota</taxon>
        <taxon>Pezizomycotina</taxon>
        <taxon>Sordariomycetes</taxon>
        <taxon>Sordariomycetidae</taxon>
        <taxon>Sordariales</taxon>
        <taxon>Chaetomiaceae</taxon>
        <taxon>Chaetomium</taxon>
    </lineage>
</organism>
<name>A0AAJ0H0J4_9PEZI</name>
<keyword evidence="3" id="KW-1185">Reference proteome</keyword>
<feature type="region of interest" description="Disordered" evidence="1">
    <location>
        <begin position="608"/>
        <end position="744"/>
    </location>
</feature>
<accession>A0AAJ0H0J4</accession>
<comment type="caution">
    <text evidence="2">The sequence shown here is derived from an EMBL/GenBank/DDBJ whole genome shotgun (WGS) entry which is preliminary data.</text>
</comment>
<feature type="compositionally biased region" description="Gly residues" evidence="1">
    <location>
        <begin position="641"/>
        <end position="654"/>
    </location>
</feature>
<feature type="region of interest" description="Disordered" evidence="1">
    <location>
        <begin position="171"/>
        <end position="302"/>
    </location>
</feature>